<organism evidence="3 4">
    <name type="scientific">Periplaneta americana</name>
    <name type="common">American cockroach</name>
    <name type="synonym">Blatta americana</name>
    <dbReference type="NCBI Taxonomy" id="6978"/>
    <lineage>
        <taxon>Eukaryota</taxon>
        <taxon>Metazoa</taxon>
        <taxon>Ecdysozoa</taxon>
        <taxon>Arthropoda</taxon>
        <taxon>Hexapoda</taxon>
        <taxon>Insecta</taxon>
        <taxon>Pterygota</taxon>
        <taxon>Neoptera</taxon>
        <taxon>Polyneoptera</taxon>
        <taxon>Dictyoptera</taxon>
        <taxon>Blattodea</taxon>
        <taxon>Blattoidea</taxon>
        <taxon>Blattidae</taxon>
        <taxon>Blattinae</taxon>
        <taxon>Periplaneta</taxon>
    </lineage>
</organism>
<gene>
    <name evidence="3" type="ORF">ANN_17113</name>
</gene>
<dbReference type="EMBL" id="JAJSOF020000021">
    <property type="protein sequence ID" value="KAJ4436981.1"/>
    <property type="molecule type" value="Genomic_DNA"/>
</dbReference>
<feature type="transmembrane region" description="Helical" evidence="2">
    <location>
        <begin position="30"/>
        <end position="52"/>
    </location>
</feature>
<feature type="compositionally biased region" description="Acidic residues" evidence="1">
    <location>
        <begin position="78"/>
        <end position="91"/>
    </location>
</feature>
<evidence type="ECO:0000256" key="2">
    <source>
        <dbReference type="SAM" id="Phobius"/>
    </source>
</evidence>
<evidence type="ECO:0000313" key="4">
    <source>
        <dbReference type="Proteomes" id="UP001148838"/>
    </source>
</evidence>
<keyword evidence="4" id="KW-1185">Reference proteome</keyword>
<evidence type="ECO:0000256" key="1">
    <source>
        <dbReference type="SAM" id="MobiDB-lite"/>
    </source>
</evidence>
<name>A0ABQ8STB3_PERAM</name>
<proteinExistence type="predicted"/>
<keyword evidence="2" id="KW-1133">Transmembrane helix</keyword>
<accession>A0ABQ8STB3</accession>
<feature type="region of interest" description="Disordered" evidence="1">
    <location>
        <begin position="75"/>
        <end position="97"/>
    </location>
</feature>
<dbReference type="Proteomes" id="UP001148838">
    <property type="component" value="Unassembled WGS sequence"/>
</dbReference>
<sequence>MTVDCILINSLTDILIGSFISILKDSFTNILIGSCISIVIDVILCVACSLIAQALQPYADVGLITRKIPDRFQISKFDDDDDEGDDDDDDNEFQKVI</sequence>
<comment type="caution">
    <text evidence="3">The sequence shown here is derived from an EMBL/GenBank/DDBJ whole genome shotgun (WGS) entry which is preliminary data.</text>
</comment>
<protein>
    <submittedName>
        <fullName evidence="3">Uncharacterized protein</fullName>
    </submittedName>
</protein>
<evidence type="ECO:0000313" key="3">
    <source>
        <dbReference type="EMBL" id="KAJ4436981.1"/>
    </source>
</evidence>
<keyword evidence="2" id="KW-0812">Transmembrane</keyword>
<reference evidence="3 4" key="1">
    <citation type="journal article" date="2022" name="Allergy">
        <title>Genome assembly and annotation of Periplaneta americana reveal a comprehensive cockroach allergen profile.</title>
        <authorList>
            <person name="Wang L."/>
            <person name="Xiong Q."/>
            <person name="Saelim N."/>
            <person name="Wang L."/>
            <person name="Nong W."/>
            <person name="Wan A.T."/>
            <person name="Shi M."/>
            <person name="Liu X."/>
            <person name="Cao Q."/>
            <person name="Hui J.H.L."/>
            <person name="Sookrung N."/>
            <person name="Leung T.F."/>
            <person name="Tungtrongchitr A."/>
            <person name="Tsui S.K.W."/>
        </authorList>
    </citation>
    <scope>NUCLEOTIDE SEQUENCE [LARGE SCALE GENOMIC DNA]</scope>
    <source>
        <strain evidence="3">PWHHKU_190912</strain>
    </source>
</reference>
<keyword evidence="2" id="KW-0472">Membrane</keyword>